<evidence type="ECO:0000259" key="3">
    <source>
        <dbReference type="PROSITE" id="PS50011"/>
    </source>
</evidence>
<dbReference type="Gene3D" id="3.30.200.20">
    <property type="entry name" value="Phosphorylase Kinase, domain 1"/>
    <property type="match status" value="1"/>
</dbReference>
<evidence type="ECO:0000256" key="2">
    <source>
        <dbReference type="ARBA" id="ARBA00022840"/>
    </source>
</evidence>
<feature type="domain" description="Protein kinase" evidence="3">
    <location>
        <begin position="1"/>
        <end position="81"/>
    </location>
</feature>
<dbReference type="EMBL" id="ADBV01018639">
    <property type="protein sequence ID" value="EJW71421.1"/>
    <property type="molecule type" value="Genomic_DNA"/>
</dbReference>
<dbReference type="PROSITE" id="PS00108">
    <property type="entry name" value="PROTEIN_KINASE_ST"/>
    <property type="match status" value="1"/>
</dbReference>
<dbReference type="GO" id="GO:0005524">
    <property type="term" value="F:ATP binding"/>
    <property type="evidence" value="ECO:0007669"/>
    <property type="project" value="UniProtKB-KW"/>
</dbReference>
<comment type="caution">
    <text evidence="4">The sequence shown here is derived from an EMBL/GenBank/DDBJ whole genome shotgun (WGS) entry which is preliminary data.</text>
</comment>
<dbReference type="InterPro" id="IPR050117">
    <property type="entry name" value="MAPK"/>
</dbReference>
<accession>J9DPG9</accession>
<proteinExistence type="predicted"/>
<name>J9DPG9_WUCBA</name>
<evidence type="ECO:0000256" key="1">
    <source>
        <dbReference type="ARBA" id="ARBA00022741"/>
    </source>
</evidence>
<dbReference type="PROSITE" id="PS50011">
    <property type="entry name" value="PROTEIN_KINASE_DOM"/>
    <property type="match status" value="1"/>
</dbReference>
<protein>
    <recommendedName>
        <fullName evidence="3">Protein kinase domain-containing protein</fullName>
    </recommendedName>
</protein>
<dbReference type="InterPro" id="IPR008271">
    <property type="entry name" value="Ser/Thr_kinase_AS"/>
</dbReference>
<dbReference type="InterPro" id="IPR011009">
    <property type="entry name" value="Kinase-like_dom_sf"/>
</dbReference>
<evidence type="ECO:0000313" key="5">
    <source>
        <dbReference type="Proteomes" id="UP000004810"/>
    </source>
</evidence>
<dbReference type="SUPFAM" id="SSF56112">
    <property type="entry name" value="Protein kinase-like (PK-like)"/>
    <property type="match status" value="1"/>
</dbReference>
<dbReference type="PANTHER" id="PTHR24055">
    <property type="entry name" value="MITOGEN-ACTIVATED PROTEIN KINASE"/>
    <property type="match status" value="1"/>
</dbReference>
<reference evidence="5" key="1">
    <citation type="submission" date="2012-08" db="EMBL/GenBank/DDBJ databases">
        <title>The Genome Sequence of Wuchereria bancrofti.</title>
        <authorList>
            <person name="Nutman T.B."/>
            <person name="Fink D.L."/>
            <person name="Russ C."/>
            <person name="Young S."/>
            <person name="Zeng Q."/>
            <person name="Koehrsen M."/>
            <person name="Alvarado L."/>
            <person name="Berlin A."/>
            <person name="Chapman S.B."/>
            <person name="Chen Z."/>
            <person name="Freedman E."/>
            <person name="Gellesch M."/>
            <person name="Goldberg J."/>
            <person name="Griggs A."/>
            <person name="Gujja S."/>
            <person name="Heilman E.R."/>
            <person name="Heiman D."/>
            <person name="Hepburn T."/>
            <person name="Howarth C."/>
            <person name="Jen D."/>
            <person name="Larson L."/>
            <person name="Lewis B."/>
            <person name="Mehta T."/>
            <person name="Park D."/>
            <person name="Pearson M."/>
            <person name="Roberts A."/>
            <person name="Saif S."/>
            <person name="Shea T."/>
            <person name="Shenoy N."/>
            <person name="Sisk P."/>
            <person name="Stolte C."/>
            <person name="Sykes S."/>
            <person name="Walk T."/>
            <person name="White J."/>
            <person name="Yandava C."/>
            <person name="Haas B."/>
            <person name="Henn M.R."/>
            <person name="Nusbaum C."/>
            <person name="Birren B."/>
        </authorList>
    </citation>
    <scope>NUCLEOTIDE SEQUENCE [LARGE SCALE GENOMIC DNA]</scope>
    <source>
        <strain evidence="5">NA</strain>
    </source>
</reference>
<evidence type="ECO:0000313" key="4">
    <source>
        <dbReference type="EMBL" id="EJW71421.1"/>
    </source>
</evidence>
<dbReference type="Gene3D" id="1.10.510.10">
    <property type="entry name" value="Transferase(Phosphotransferase) domain 1"/>
    <property type="match status" value="1"/>
</dbReference>
<dbReference type="AlphaFoldDB" id="J9DPG9"/>
<organism evidence="4 5">
    <name type="scientific">Wuchereria bancrofti</name>
    <dbReference type="NCBI Taxonomy" id="6293"/>
    <lineage>
        <taxon>Eukaryota</taxon>
        <taxon>Metazoa</taxon>
        <taxon>Ecdysozoa</taxon>
        <taxon>Nematoda</taxon>
        <taxon>Chromadorea</taxon>
        <taxon>Rhabditida</taxon>
        <taxon>Spirurina</taxon>
        <taxon>Spiruromorpha</taxon>
        <taxon>Filarioidea</taxon>
        <taxon>Onchocercidae</taxon>
        <taxon>Wuchereria</taxon>
    </lineage>
</organism>
<dbReference type="Pfam" id="PF00069">
    <property type="entry name" value="Pkinase"/>
    <property type="match status" value="1"/>
</dbReference>
<dbReference type="GO" id="GO:0004672">
    <property type="term" value="F:protein kinase activity"/>
    <property type="evidence" value="ECO:0007669"/>
    <property type="project" value="InterPro"/>
</dbReference>
<dbReference type="Proteomes" id="UP000004810">
    <property type="component" value="Unassembled WGS sequence"/>
</dbReference>
<keyword evidence="1" id="KW-0547">Nucleotide-binding</keyword>
<gene>
    <name evidence="4" type="ORF">WUBG_17672</name>
</gene>
<feature type="non-terminal residue" evidence="4">
    <location>
        <position position="1"/>
    </location>
</feature>
<keyword evidence="2" id="KW-0067">ATP-binding</keyword>
<dbReference type="InterPro" id="IPR000719">
    <property type="entry name" value="Prot_kinase_dom"/>
</dbReference>
<sequence>IILFKNAFTPHQSLEDFDDIYVVMELMNYNLSQVIKQLKLDNKNLSYFTYQMIVAIKYMHRSGIIHRDLKPSNIVINDKCI</sequence>